<accession>A0A8J2WY66</accession>
<dbReference type="AlphaFoldDB" id="A0A8J2WY66"/>
<comment type="caution">
    <text evidence="2">The sequence shown here is derived from an EMBL/GenBank/DDBJ whole genome shotgun (WGS) entry which is preliminary data.</text>
</comment>
<dbReference type="PANTHER" id="PTHR34365:SF7">
    <property type="entry name" value="GLYCINE-RICH DOMAIN-CONTAINING PROTEIN 1"/>
    <property type="match status" value="1"/>
</dbReference>
<dbReference type="PANTHER" id="PTHR34365">
    <property type="entry name" value="ENOLASE (DUF1399)"/>
    <property type="match status" value="1"/>
</dbReference>
<evidence type="ECO:0000313" key="2">
    <source>
        <dbReference type="EMBL" id="CAH0370660.1"/>
    </source>
</evidence>
<gene>
    <name evidence="2" type="ORF">PECAL_3P05560</name>
</gene>
<dbReference type="Proteomes" id="UP000789595">
    <property type="component" value="Unassembled WGS sequence"/>
</dbReference>
<organism evidence="2 3">
    <name type="scientific">Pelagomonas calceolata</name>
    <dbReference type="NCBI Taxonomy" id="35677"/>
    <lineage>
        <taxon>Eukaryota</taxon>
        <taxon>Sar</taxon>
        <taxon>Stramenopiles</taxon>
        <taxon>Ochrophyta</taxon>
        <taxon>Pelagophyceae</taxon>
        <taxon>Pelagomonadales</taxon>
        <taxon>Pelagomonadaceae</taxon>
        <taxon>Pelagomonas</taxon>
    </lineage>
</organism>
<keyword evidence="3" id="KW-1185">Reference proteome</keyword>
<proteinExistence type="predicted"/>
<sequence length="507" mass="55361">MATSLPAARHLARLVGTSDSRKALRVGAQIYINFMSLTRRSGWLQGHISKQAARDPIKADQARRALLTAAERHLTFADLFSGKGALRRDVPRAVPTRDTSVVWCADLLRPQGSIAGRLEDPSLHHRGAPYSPSTLDQRTAWYDHQQHRLLQSGARFEQATKARGWLRTPEQGARATTALRRFDADGSGIVTAGERDLALSSWQADYDATARAFERSTGTRYRHPPGTLPTEPERLHSWATWWADLQARVGITPPQKQTADRPAKAAKLADAVASQASFVGRVLALGPRIITDAWIDRAITRYGQFLELARKDPGATLVPTLDIDLIWHVHMLSPRDYRDDCEQMLGRLLTHDDQKSDKELAGAFEATSGKWAEMHATPYVWRANHVDHRYYAFCGSCGWGEELFHSNLGHREVEATQVEAIYGHSDADGGLVSDADGGLAEPELWATDAPAADAAEDPWAAPASATDSEDYWYSSSDTGGSGSSWGWGSSDSSDSSCSSCGGGCGGD</sequence>
<feature type="compositionally biased region" description="Low complexity" evidence="1">
    <location>
        <begin position="455"/>
        <end position="465"/>
    </location>
</feature>
<protein>
    <submittedName>
        <fullName evidence="2">Uncharacterized protein</fullName>
    </submittedName>
</protein>
<evidence type="ECO:0000256" key="1">
    <source>
        <dbReference type="SAM" id="MobiDB-lite"/>
    </source>
</evidence>
<name>A0A8J2WY66_9STRA</name>
<evidence type="ECO:0000313" key="3">
    <source>
        <dbReference type="Proteomes" id="UP000789595"/>
    </source>
</evidence>
<dbReference type="EMBL" id="CAKKNE010000003">
    <property type="protein sequence ID" value="CAH0370660.1"/>
    <property type="molecule type" value="Genomic_DNA"/>
</dbReference>
<dbReference type="OrthoDB" id="67709at2759"/>
<dbReference type="InterPro" id="IPR009836">
    <property type="entry name" value="GRDP-like"/>
</dbReference>
<feature type="region of interest" description="Disordered" evidence="1">
    <location>
        <begin position="455"/>
        <end position="507"/>
    </location>
</feature>
<dbReference type="Pfam" id="PF07173">
    <property type="entry name" value="GRDP-like"/>
    <property type="match status" value="1"/>
</dbReference>
<feature type="compositionally biased region" description="Low complexity" evidence="1">
    <location>
        <begin position="486"/>
        <end position="499"/>
    </location>
</feature>
<reference evidence="2" key="1">
    <citation type="submission" date="2021-11" db="EMBL/GenBank/DDBJ databases">
        <authorList>
            <consortium name="Genoscope - CEA"/>
            <person name="William W."/>
        </authorList>
    </citation>
    <scope>NUCLEOTIDE SEQUENCE</scope>
</reference>